<dbReference type="Pfam" id="PF07993">
    <property type="entry name" value="NAD_binding_4"/>
    <property type="match status" value="1"/>
</dbReference>
<dbReference type="SUPFAM" id="SSF51735">
    <property type="entry name" value="NAD(P)-binding Rossmann-fold domains"/>
    <property type="match status" value="1"/>
</dbReference>
<dbReference type="GO" id="GO:0080019">
    <property type="term" value="F:alcohol-forming very long-chain fatty acyl-CoA reductase activity"/>
    <property type="evidence" value="ECO:0007669"/>
    <property type="project" value="InterPro"/>
</dbReference>
<comment type="function">
    <text evidence="4">Catalyzes the reduction of fatty acyl-CoA to fatty alcohols.</text>
</comment>
<sequence>MDVSVEQRYSEQTSGRSDMKLSEIQKFFVGQTIFVTGGTGFLGKLVIEKLLRDCNDLKKIYILVRTKKGKRESERFQEIFNAQCFSPLKEKYPNFLEKVALINGDLTKPDIGLSEESKQIITTEVTTIFHVAATVRFDEHLRLAAYINVRSVKDLLRMAKTMPQLKAIVHVSTAYSHCTRNEIKEEFYPPPITAENLLNVVDSLDDETITKITPILLKEWPNGYVFTKAVAESVIEDEGKDLPIGIVRPAIVTSSVKEPTMPAEPTYNAELVPVDFVINTAIAASWHVAKKKSEEGKSTVNIFNYVLSSWLILTWGKFFEICSTMKDAYPVSQAVWHFCFKLRPNPIMHELAIFFLHTIPAYIIDLVLICIGRKAIAVKGYKKVRKFLDVIAYFAKRNWDFGSQNTKNLLASMTPEDREIFGFEMGNEGLETYMANAMLGGRTYLLQDPPSTIPAARKKVFRLKIAHYILCTFLLYLLLKTLLFVFSFVYNL</sequence>
<evidence type="ECO:0000259" key="5">
    <source>
        <dbReference type="Pfam" id="PF03015"/>
    </source>
</evidence>
<keyword evidence="4" id="KW-0560">Oxidoreductase</keyword>
<evidence type="ECO:0000256" key="2">
    <source>
        <dbReference type="ARBA" id="ARBA00022516"/>
    </source>
</evidence>
<dbReference type="InterPro" id="IPR013120">
    <property type="entry name" value="FAR_NAD-bd"/>
</dbReference>
<dbReference type="GO" id="GO:0035336">
    <property type="term" value="P:long-chain fatty-acyl-CoA metabolic process"/>
    <property type="evidence" value="ECO:0007669"/>
    <property type="project" value="TreeGrafter"/>
</dbReference>
<dbReference type="InterPro" id="IPR036291">
    <property type="entry name" value="NAD(P)-bd_dom_sf"/>
</dbReference>
<feature type="domain" description="Fatty acyl-CoA reductase C-terminal" evidence="5">
    <location>
        <begin position="356"/>
        <end position="447"/>
    </location>
</feature>
<dbReference type="EC" id="1.2.1.84" evidence="4"/>
<evidence type="ECO:0000259" key="6">
    <source>
        <dbReference type="Pfam" id="PF07993"/>
    </source>
</evidence>
<comment type="catalytic activity">
    <reaction evidence="4">
        <text>a long-chain fatty acyl-CoA + 2 NADPH + 2 H(+) = a long-chain primary fatty alcohol + 2 NADP(+) + CoA</text>
        <dbReference type="Rhea" id="RHEA:52716"/>
        <dbReference type="ChEBI" id="CHEBI:15378"/>
        <dbReference type="ChEBI" id="CHEBI:57287"/>
        <dbReference type="ChEBI" id="CHEBI:57783"/>
        <dbReference type="ChEBI" id="CHEBI:58349"/>
        <dbReference type="ChEBI" id="CHEBI:77396"/>
        <dbReference type="ChEBI" id="CHEBI:83139"/>
        <dbReference type="EC" id="1.2.1.84"/>
    </reaction>
</comment>
<dbReference type="GO" id="GO:0005777">
    <property type="term" value="C:peroxisome"/>
    <property type="evidence" value="ECO:0007669"/>
    <property type="project" value="TreeGrafter"/>
</dbReference>
<evidence type="ECO:0000313" key="8">
    <source>
        <dbReference type="Proteomes" id="UP001431783"/>
    </source>
</evidence>
<dbReference type="Proteomes" id="UP001431783">
    <property type="component" value="Unassembled WGS sequence"/>
</dbReference>
<gene>
    <name evidence="7" type="ORF">WA026_015303</name>
</gene>
<keyword evidence="3 4" id="KW-0443">Lipid metabolism</keyword>
<evidence type="ECO:0000256" key="4">
    <source>
        <dbReference type="RuleBase" id="RU363097"/>
    </source>
</evidence>
<organism evidence="7 8">
    <name type="scientific">Henosepilachna vigintioctopunctata</name>
    <dbReference type="NCBI Taxonomy" id="420089"/>
    <lineage>
        <taxon>Eukaryota</taxon>
        <taxon>Metazoa</taxon>
        <taxon>Ecdysozoa</taxon>
        <taxon>Arthropoda</taxon>
        <taxon>Hexapoda</taxon>
        <taxon>Insecta</taxon>
        <taxon>Pterygota</taxon>
        <taxon>Neoptera</taxon>
        <taxon>Endopterygota</taxon>
        <taxon>Coleoptera</taxon>
        <taxon>Polyphaga</taxon>
        <taxon>Cucujiformia</taxon>
        <taxon>Coccinelloidea</taxon>
        <taxon>Coccinellidae</taxon>
        <taxon>Epilachninae</taxon>
        <taxon>Epilachnini</taxon>
        <taxon>Henosepilachna</taxon>
    </lineage>
</organism>
<keyword evidence="4" id="KW-0521">NADP</keyword>
<keyword evidence="4" id="KW-0472">Membrane</keyword>
<name>A0AAW1TTP4_9CUCU</name>
<accession>A0AAW1TTP4</accession>
<dbReference type="InterPro" id="IPR033640">
    <property type="entry name" value="FAR_C"/>
</dbReference>
<evidence type="ECO:0000256" key="1">
    <source>
        <dbReference type="ARBA" id="ARBA00005928"/>
    </source>
</evidence>
<protein>
    <recommendedName>
        <fullName evidence="4">Fatty acyl-CoA reductase</fullName>
        <ecNumber evidence="4">1.2.1.84</ecNumber>
    </recommendedName>
</protein>
<feature type="transmembrane region" description="Helical" evidence="4">
    <location>
        <begin position="465"/>
        <end position="490"/>
    </location>
</feature>
<dbReference type="EMBL" id="JARQZJ010000008">
    <property type="protein sequence ID" value="KAK9872053.1"/>
    <property type="molecule type" value="Genomic_DNA"/>
</dbReference>
<dbReference type="CDD" id="cd09071">
    <property type="entry name" value="FAR_C"/>
    <property type="match status" value="1"/>
</dbReference>
<feature type="domain" description="Thioester reductase (TE)" evidence="6">
    <location>
        <begin position="35"/>
        <end position="258"/>
    </location>
</feature>
<comment type="similarity">
    <text evidence="1 4">Belongs to the fatty acyl-CoA reductase family.</text>
</comment>
<dbReference type="GO" id="GO:0102965">
    <property type="term" value="F:alcohol-forming long-chain fatty acyl-CoA reductase activity"/>
    <property type="evidence" value="ECO:0007669"/>
    <property type="project" value="UniProtKB-EC"/>
</dbReference>
<dbReference type="PANTHER" id="PTHR11011">
    <property type="entry name" value="MALE STERILITY PROTEIN 2-RELATED"/>
    <property type="match status" value="1"/>
</dbReference>
<keyword evidence="4" id="KW-0812">Transmembrane</keyword>
<dbReference type="Pfam" id="PF03015">
    <property type="entry name" value="Sterile"/>
    <property type="match status" value="1"/>
</dbReference>
<dbReference type="CDD" id="cd05236">
    <property type="entry name" value="FAR-N_SDR_e"/>
    <property type="match status" value="1"/>
</dbReference>
<proteinExistence type="inferred from homology"/>
<evidence type="ECO:0000256" key="3">
    <source>
        <dbReference type="ARBA" id="ARBA00023098"/>
    </source>
</evidence>
<dbReference type="InterPro" id="IPR026055">
    <property type="entry name" value="FAR"/>
</dbReference>
<feature type="transmembrane region" description="Helical" evidence="4">
    <location>
        <begin position="351"/>
        <end position="372"/>
    </location>
</feature>
<dbReference type="PANTHER" id="PTHR11011:SF60">
    <property type="entry name" value="FATTY ACYL-COA REDUCTASE-RELATED"/>
    <property type="match status" value="1"/>
</dbReference>
<comment type="caution">
    <text evidence="7">The sequence shown here is derived from an EMBL/GenBank/DDBJ whole genome shotgun (WGS) entry which is preliminary data.</text>
</comment>
<keyword evidence="2 4" id="KW-0444">Lipid biosynthesis</keyword>
<dbReference type="AlphaFoldDB" id="A0AAW1TTP4"/>
<keyword evidence="4" id="KW-1133">Transmembrane helix</keyword>
<reference evidence="7 8" key="1">
    <citation type="submission" date="2023-03" db="EMBL/GenBank/DDBJ databases">
        <title>Genome insight into feeding habits of ladybird beetles.</title>
        <authorList>
            <person name="Li H.-S."/>
            <person name="Huang Y.-H."/>
            <person name="Pang H."/>
        </authorList>
    </citation>
    <scope>NUCLEOTIDE SEQUENCE [LARGE SCALE GENOMIC DNA]</scope>
    <source>
        <strain evidence="7">SYSU_2023b</strain>
        <tissue evidence="7">Whole body</tissue>
    </source>
</reference>
<dbReference type="Gene3D" id="3.40.50.720">
    <property type="entry name" value="NAD(P)-binding Rossmann-like Domain"/>
    <property type="match status" value="1"/>
</dbReference>
<evidence type="ECO:0000313" key="7">
    <source>
        <dbReference type="EMBL" id="KAK9872053.1"/>
    </source>
</evidence>
<keyword evidence="8" id="KW-1185">Reference proteome</keyword>